<feature type="domain" description="UspA" evidence="2">
    <location>
        <begin position="11"/>
        <end position="146"/>
    </location>
</feature>
<dbReference type="InterPro" id="IPR006016">
    <property type="entry name" value="UspA"/>
</dbReference>
<feature type="domain" description="UspA" evidence="2">
    <location>
        <begin position="157"/>
        <end position="284"/>
    </location>
</feature>
<dbReference type="Pfam" id="PF00582">
    <property type="entry name" value="Usp"/>
    <property type="match status" value="2"/>
</dbReference>
<evidence type="ECO:0000256" key="1">
    <source>
        <dbReference type="ARBA" id="ARBA00008791"/>
    </source>
</evidence>
<reference evidence="3 4" key="1">
    <citation type="submission" date="2017-01" db="EMBL/GenBank/DDBJ databases">
        <authorList>
            <person name="Mah S.A."/>
            <person name="Swanson W.J."/>
            <person name="Moy G.W."/>
            <person name="Vacquier V.D."/>
        </authorList>
    </citation>
    <scope>NUCLEOTIDE SEQUENCE [LARGE SCALE GENOMIC DNA]</scope>
    <source>
        <strain evidence="3 4">M9</strain>
    </source>
</reference>
<dbReference type="Gene3D" id="3.40.50.620">
    <property type="entry name" value="HUPs"/>
    <property type="match status" value="1"/>
</dbReference>
<dbReference type="InterPro" id="IPR014729">
    <property type="entry name" value="Rossmann-like_a/b/a_fold"/>
</dbReference>
<dbReference type="RefSeq" id="WP_076755569.1">
    <property type="nucleotide sequence ID" value="NZ_CP023018.1"/>
</dbReference>
<evidence type="ECO:0000259" key="2">
    <source>
        <dbReference type="Pfam" id="PF00582"/>
    </source>
</evidence>
<name>A0A1R3VZ73_9GAMM</name>
<dbReference type="Gene3D" id="3.40.50.12370">
    <property type="match status" value="1"/>
</dbReference>
<proteinExistence type="inferred from homology"/>
<dbReference type="SUPFAM" id="SSF52402">
    <property type="entry name" value="Adenine nucleotide alpha hydrolases-like"/>
    <property type="match status" value="2"/>
</dbReference>
<dbReference type="PANTHER" id="PTHR46268">
    <property type="entry name" value="STRESS RESPONSE PROTEIN NHAX"/>
    <property type="match status" value="1"/>
</dbReference>
<evidence type="ECO:0000313" key="4">
    <source>
        <dbReference type="Proteomes" id="UP000223759"/>
    </source>
</evidence>
<protein>
    <submittedName>
        <fullName evidence="3">Nucleotide-binding universal stress protein, UspA family</fullName>
    </submittedName>
</protein>
<dbReference type="PANTHER" id="PTHR46268:SF6">
    <property type="entry name" value="UNIVERSAL STRESS PROTEIN UP12"/>
    <property type="match status" value="1"/>
</dbReference>
<dbReference type="InterPro" id="IPR006015">
    <property type="entry name" value="Universal_stress_UspA"/>
</dbReference>
<dbReference type="Proteomes" id="UP000223759">
    <property type="component" value="Unassembled WGS sequence"/>
</dbReference>
<organism evidence="3 4">
    <name type="scientific">Ectothiorhodosinus mongolicus</name>
    <dbReference type="NCBI Taxonomy" id="233100"/>
    <lineage>
        <taxon>Bacteria</taxon>
        <taxon>Pseudomonadati</taxon>
        <taxon>Pseudomonadota</taxon>
        <taxon>Gammaproteobacteria</taxon>
        <taxon>Chromatiales</taxon>
        <taxon>Ectothiorhodospiraceae</taxon>
        <taxon>Ectothiorhodosinus</taxon>
    </lineage>
</organism>
<keyword evidence="4" id="KW-1185">Reference proteome</keyword>
<accession>A0A1R3VZ73</accession>
<evidence type="ECO:0000313" key="3">
    <source>
        <dbReference type="EMBL" id="SIT69833.1"/>
    </source>
</evidence>
<comment type="similarity">
    <text evidence="1">Belongs to the universal stress protein A family.</text>
</comment>
<dbReference type="AlphaFoldDB" id="A0A1R3VZ73"/>
<dbReference type="OrthoDB" id="9792500at2"/>
<dbReference type="CDD" id="cd00293">
    <property type="entry name" value="USP-like"/>
    <property type="match status" value="2"/>
</dbReference>
<dbReference type="PRINTS" id="PR01438">
    <property type="entry name" value="UNVRSLSTRESS"/>
</dbReference>
<dbReference type="STRING" id="233100.SAMN05216526_1172"/>
<gene>
    <name evidence="3" type="ORF">SAMN05216526_1172</name>
</gene>
<sequence length="284" mass="29788">MENVLQPVGRFESIVLASDGTEHSEGAKTLAFSIAKACSAELLIIRIVLTNPEYEYMAPDRVEQETQAAQESLEAMQAEAQAMGISCRIAVRHGVDPYMGVVNIAEESHADCVVVGRRHRSDLARLLVGDSTAKMIGHAACNVLVTSADALAPQQGILVATDGSRQADAACMAAARLATEYRLPLKVVSVAQEASGSQGQTDAGYCVERVITALAPALADVGVAIEGLVEVGRADEAINEAARRHGADLVVVGSHGRTGLQRLIMGSVSERVVAHASSPVLVVK</sequence>
<dbReference type="EMBL" id="FTPK01000002">
    <property type="protein sequence ID" value="SIT69833.1"/>
    <property type="molecule type" value="Genomic_DNA"/>
</dbReference>